<evidence type="ECO:0000259" key="1">
    <source>
        <dbReference type="PROSITE" id="PS51746"/>
    </source>
</evidence>
<sequence length="229" mass="24378">MVGNKRKHNEDALLDCPSLGLWVVADGMGGHQSGDVASRLVVDSLSTLEFNQNLDSQVEAVCNRLHKINEDLCLFASGIQQGSIVGTTVVALLAKEAECAAVWAGDSRLYQLRNGAFTQITRDHTLIDELMDSGVMSREVAAKQVGANVITRAVGGQLTLALDVVRFQAASGDRYLLCSDGLDKELSESEIAELMAAGNCQSAAEALINQALSRSGRDNITVLVAEFIG</sequence>
<dbReference type="GO" id="GO:0004722">
    <property type="term" value="F:protein serine/threonine phosphatase activity"/>
    <property type="evidence" value="ECO:0007669"/>
    <property type="project" value="InterPro"/>
</dbReference>
<dbReference type="SMART" id="SM00332">
    <property type="entry name" value="PP2Cc"/>
    <property type="match status" value="1"/>
</dbReference>
<organism evidence="2 3">
    <name type="scientific">Methylomonas methanica</name>
    <dbReference type="NCBI Taxonomy" id="421"/>
    <lineage>
        <taxon>Bacteria</taxon>
        <taxon>Pseudomonadati</taxon>
        <taxon>Pseudomonadota</taxon>
        <taxon>Gammaproteobacteria</taxon>
        <taxon>Methylococcales</taxon>
        <taxon>Methylococcaceae</taxon>
        <taxon>Methylomonas</taxon>
    </lineage>
</organism>
<dbReference type="PANTHER" id="PTHR13832">
    <property type="entry name" value="PROTEIN PHOSPHATASE 2C"/>
    <property type="match status" value="1"/>
</dbReference>
<gene>
    <name evidence="2" type="ORF">A1332_21235</name>
</gene>
<dbReference type="EMBL" id="LUUG01000115">
    <property type="protein sequence ID" value="OAH97901.1"/>
    <property type="molecule type" value="Genomic_DNA"/>
</dbReference>
<dbReference type="InterPro" id="IPR001932">
    <property type="entry name" value="PPM-type_phosphatase-like_dom"/>
</dbReference>
<dbReference type="Pfam" id="PF13672">
    <property type="entry name" value="PP2C_2"/>
    <property type="match status" value="1"/>
</dbReference>
<dbReference type="SMART" id="SM00331">
    <property type="entry name" value="PP2C_SIG"/>
    <property type="match status" value="1"/>
</dbReference>
<proteinExistence type="predicted"/>
<comment type="caution">
    <text evidence="2">The sequence shown here is derived from an EMBL/GenBank/DDBJ whole genome shotgun (WGS) entry which is preliminary data.</text>
</comment>
<dbReference type="Proteomes" id="UP000078090">
    <property type="component" value="Unassembled WGS sequence"/>
</dbReference>
<feature type="domain" description="PPM-type phosphatase" evidence="1">
    <location>
        <begin position="1"/>
        <end position="227"/>
    </location>
</feature>
<dbReference type="AlphaFoldDB" id="A0A177LWM8"/>
<name>A0A177LWM8_METMH</name>
<dbReference type="PANTHER" id="PTHR13832:SF827">
    <property type="entry name" value="PROTEIN PHOSPHATASE 1L"/>
    <property type="match status" value="1"/>
</dbReference>
<evidence type="ECO:0000313" key="2">
    <source>
        <dbReference type="EMBL" id="OAH97901.1"/>
    </source>
</evidence>
<dbReference type="InterPro" id="IPR036457">
    <property type="entry name" value="PPM-type-like_dom_sf"/>
</dbReference>
<dbReference type="InterPro" id="IPR015655">
    <property type="entry name" value="PP2C"/>
</dbReference>
<dbReference type="Gene3D" id="3.60.40.10">
    <property type="entry name" value="PPM-type phosphatase domain"/>
    <property type="match status" value="1"/>
</dbReference>
<protein>
    <recommendedName>
        <fullName evidence="1">PPM-type phosphatase domain-containing protein</fullName>
    </recommendedName>
</protein>
<dbReference type="PROSITE" id="PS51746">
    <property type="entry name" value="PPM_2"/>
    <property type="match status" value="1"/>
</dbReference>
<evidence type="ECO:0000313" key="3">
    <source>
        <dbReference type="Proteomes" id="UP000078090"/>
    </source>
</evidence>
<reference evidence="2 3" key="1">
    <citation type="submission" date="2016-03" db="EMBL/GenBank/DDBJ databases">
        <authorList>
            <person name="Ploux O."/>
        </authorList>
    </citation>
    <scope>NUCLEOTIDE SEQUENCE [LARGE SCALE GENOMIC DNA]</scope>
    <source>
        <strain evidence="2 3">R-45363</strain>
    </source>
</reference>
<accession>A0A177LWM8</accession>
<dbReference type="SUPFAM" id="SSF81606">
    <property type="entry name" value="PP2C-like"/>
    <property type="match status" value="1"/>
</dbReference>
<dbReference type="CDD" id="cd00143">
    <property type="entry name" value="PP2Cc"/>
    <property type="match status" value="1"/>
</dbReference>